<feature type="transmembrane region" description="Helical" evidence="9">
    <location>
        <begin position="52"/>
        <end position="71"/>
    </location>
</feature>
<gene>
    <name evidence="11" type="primary">cox3</name>
</gene>
<evidence type="ECO:0000256" key="8">
    <source>
        <dbReference type="RuleBase" id="RU003375"/>
    </source>
</evidence>
<dbReference type="Pfam" id="PF00510">
    <property type="entry name" value="COX3"/>
    <property type="match status" value="1"/>
</dbReference>
<comment type="similarity">
    <text evidence="2 8">Belongs to the cytochrome c oxidase subunit 3 family.</text>
</comment>
<organism evidence="11">
    <name type="scientific">Thaparocleidus asoti</name>
    <dbReference type="NCBI Taxonomy" id="341077"/>
    <lineage>
        <taxon>Eukaryota</taxon>
        <taxon>Metazoa</taxon>
        <taxon>Spiralia</taxon>
        <taxon>Lophotrochozoa</taxon>
        <taxon>Platyhelminthes</taxon>
        <taxon>Monogenea</taxon>
        <taxon>Monopisthocotylea</taxon>
        <taxon>Dactylogyridea</taxon>
        <taxon>Ancylodiscoididae</taxon>
        <taxon>Thaparocleidus</taxon>
    </lineage>
</organism>
<evidence type="ECO:0000256" key="9">
    <source>
        <dbReference type="SAM" id="Phobius"/>
    </source>
</evidence>
<accession>A0A7L8ZRF4</accession>
<comment type="subcellular location">
    <subcellularLocation>
        <location evidence="1">Membrane</location>
        <topology evidence="1">Multi-pass membrane protein</topology>
    </subcellularLocation>
</comment>
<feature type="transmembrane region" description="Helical" evidence="9">
    <location>
        <begin position="12"/>
        <end position="40"/>
    </location>
</feature>
<dbReference type="InterPro" id="IPR035973">
    <property type="entry name" value="Cyt_c_oxidase_su3-like_sf"/>
</dbReference>
<comment type="function">
    <text evidence="8">Component of the cytochrome c oxidase, the last enzyme in the mitochondrial electron transport chain which drives oxidative phosphorylation. The respiratory chain contains 3 multisubunit complexes succinate dehydrogenase (complex II, CII), ubiquinol-cytochrome c oxidoreductase (cytochrome b-c1 complex, complex III, CIII) and cytochrome c oxidase (complex IV, CIV), that cooperate to transfer electrons derived from NADH and succinate to molecular oxygen, creating an electrochemical gradient over the inner membrane that drives transmembrane transport and the ATP synthase. Cytochrome c oxidase is the component of the respiratory chain that catalyzes the reduction of oxygen to water. Electrons originating from reduced cytochrome c in the intermembrane space (IMS) are transferred via the dinuclear copper A center (CU(A)) of subunit 2 and heme A of subunit 1 to the active site in subunit 1, a binuclear center (BNC) formed by heme A3 and copper B (CU(B)). The BNC reduces molecular oxygen to 2 water molecules using 4 electrons from cytochrome c in the IMS and 4 protons from the mitochondrial matrix.</text>
</comment>
<evidence type="ECO:0000256" key="4">
    <source>
        <dbReference type="ARBA" id="ARBA00022692"/>
    </source>
</evidence>
<dbReference type="GO" id="GO:0019646">
    <property type="term" value="P:aerobic electron transport chain"/>
    <property type="evidence" value="ECO:0007669"/>
    <property type="project" value="InterPro"/>
</dbReference>
<dbReference type="PROSITE" id="PS50253">
    <property type="entry name" value="COX3"/>
    <property type="match status" value="1"/>
</dbReference>
<dbReference type="InterPro" id="IPR024791">
    <property type="entry name" value="Cyt_c/ubiquinol_Oxase_su3"/>
</dbReference>
<dbReference type="InterPro" id="IPR013833">
    <property type="entry name" value="Cyt_c_oxidase_su3_a-hlx"/>
</dbReference>
<dbReference type="EMBL" id="MN151340">
    <property type="protein sequence ID" value="QOI72772.1"/>
    <property type="molecule type" value="Genomic_DNA"/>
</dbReference>
<dbReference type="PANTHER" id="PTHR11403:SF7">
    <property type="entry name" value="CYTOCHROME C OXIDASE SUBUNIT 3"/>
    <property type="match status" value="1"/>
</dbReference>
<keyword evidence="8 11" id="KW-0496">Mitochondrion</keyword>
<keyword evidence="6 9" id="KW-1133">Transmembrane helix</keyword>
<reference evidence="11" key="1">
    <citation type="journal article" date="2019" name="Int. J. Mol. Sci.">
        <title>Mitochondrial Genomes of Two Thaparocleidus Species (Platyhelminthes: Monogenea) Reveal the First rRNA Gene Rearrangement among the Neodermata.</title>
        <authorList>
            <person name="Zhang D."/>
            <person name="Zou H."/>
            <person name="Jakovlic I."/>
            <person name="Wu S.G."/>
            <person name="Li M."/>
            <person name="Zhang J."/>
            <person name="Chen R."/>
            <person name="Li W.X."/>
            <person name="Wang G.T."/>
        </authorList>
    </citation>
    <scope>NUCLEOTIDE SEQUENCE</scope>
</reference>
<evidence type="ECO:0000256" key="6">
    <source>
        <dbReference type="ARBA" id="ARBA00022989"/>
    </source>
</evidence>
<evidence type="ECO:0000256" key="1">
    <source>
        <dbReference type="ARBA" id="ARBA00004141"/>
    </source>
</evidence>
<protein>
    <recommendedName>
        <fullName evidence="3 8">Cytochrome c oxidase subunit 3</fullName>
    </recommendedName>
</protein>
<evidence type="ECO:0000256" key="5">
    <source>
        <dbReference type="ARBA" id="ARBA00022967"/>
    </source>
</evidence>
<feature type="transmembrane region" description="Helical" evidence="9">
    <location>
        <begin position="122"/>
        <end position="142"/>
    </location>
</feature>
<dbReference type="GO" id="GO:0016020">
    <property type="term" value="C:membrane"/>
    <property type="evidence" value="ECO:0007669"/>
    <property type="project" value="UniProtKB-SubCell"/>
</dbReference>
<dbReference type="GeneID" id="63349733"/>
<evidence type="ECO:0000256" key="3">
    <source>
        <dbReference type="ARBA" id="ARBA00015944"/>
    </source>
</evidence>
<keyword evidence="7 9" id="KW-0472">Membrane</keyword>
<feature type="transmembrane region" description="Helical" evidence="9">
    <location>
        <begin position="154"/>
        <end position="183"/>
    </location>
</feature>
<dbReference type="InterPro" id="IPR000298">
    <property type="entry name" value="Cyt_c_oxidase-like_su3"/>
</dbReference>
<evidence type="ECO:0000259" key="10">
    <source>
        <dbReference type="PROSITE" id="PS50253"/>
    </source>
</evidence>
<dbReference type="RefSeq" id="YP_010015775.1">
    <property type="nucleotide sequence ID" value="NC_053548.1"/>
</dbReference>
<keyword evidence="5" id="KW-1278">Translocase</keyword>
<dbReference type="Gene3D" id="1.20.120.80">
    <property type="entry name" value="Cytochrome c oxidase, subunit III, four-helix bundle"/>
    <property type="match status" value="1"/>
</dbReference>
<evidence type="ECO:0000313" key="11">
    <source>
        <dbReference type="EMBL" id="QOI72772.1"/>
    </source>
</evidence>
<sequence length="217" mass="25745">MSWLPIYNAFGIFLFILSVFLWNMVGLFSFFIVAFISIVYLWKESLEINVRYLDSFWMFILSEVMIFASLLTSCLWFNEINNDWLSDYLDIPFMGCFVLIGSSITATVYHHMSYNHSYLVQFYLLFTIFLGFCFVGLQVVEFDECIYSIFSNSYYASCFCTVGLHFSHVLIGIILLVVLLVFFSKSIFSQYYCNLVVWYWHFVDYIWLLVYTVVYLC</sequence>
<keyword evidence="4 8" id="KW-0812">Transmembrane</keyword>
<feature type="domain" description="Heme-copper oxidase subunit III family profile" evidence="10">
    <location>
        <begin position="1"/>
        <end position="217"/>
    </location>
</feature>
<name>A0A7L8ZRF4_9PLAT</name>
<dbReference type="AlphaFoldDB" id="A0A7L8ZRF4"/>
<dbReference type="SUPFAM" id="SSF81452">
    <property type="entry name" value="Cytochrome c oxidase subunit III-like"/>
    <property type="match status" value="1"/>
</dbReference>
<feature type="transmembrane region" description="Helical" evidence="9">
    <location>
        <begin position="91"/>
        <end position="110"/>
    </location>
</feature>
<proteinExistence type="inferred from homology"/>
<evidence type="ECO:0000256" key="7">
    <source>
        <dbReference type="ARBA" id="ARBA00023136"/>
    </source>
</evidence>
<dbReference type="CDD" id="cd00386">
    <property type="entry name" value="Heme_Cu_Oxidase_III_like"/>
    <property type="match status" value="1"/>
</dbReference>
<feature type="transmembrane region" description="Helical" evidence="9">
    <location>
        <begin position="195"/>
        <end position="216"/>
    </location>
</feature>
<evidence type="ECO:0000256" key="2">
    <source>
        <dbReference type="ARBA" id="ARBA00010581"/>
    </source>
</evidence>
<dbReference type="PANTHER" id="PTHR11403">
    <property type="entry name" value="CYTOCHROME C OXIDASE SUBUNIT III"/>
    <property type="match status" value="1"/>
</dbReference>
<geneLocation type="mitochondrion" evidence="11"/>
<dbReference type="GO" id="GO:0004129">
    <property type="term" value="F:cytochrome-c oxidase activity"/>
    <property type="evidence" value="ECO:0007669"/>
    <property type="project" value="InterPro"/>
</dbReference>